<dbReference type="InterPro" id="IPR038521">
    <property type="entry name" value="ThiC/Bza_core_dom"/>
</dbReference>
<dbReference type="EMBL" id="CP002425">
    <property type="protein sequence ID" value="ADX84836.1"/>
    <property type="molecule type" value="Genomic_DNA"/>
</dbReference>
<dbReference type="GO" id="GO:0051536">
    <property type="term" value="F:iron-sulfur cluster binding"/>
    <property type="evidence" value="ECO:0007669"/>
    <property type="project" value="InterPro"/>
</dbReference>
<dbReference type="eggNOG" id="arCOG02741">
    <property type="taxonomic scope" value="Archaea"/>
</dbReference>
<dbReference type="HOGENOM" id="CLU_3323164_0_0_2"/>
<organism evidence="1 2">
    <name type="scientific">Saccharolobus islandicus (strain REY15A)</name>
    <name type="common">Sulfolobus islandicus</name>
    <dbReference type="NCBI Taxonomy" id="930945"/>
    <lineage>
        <taxon>Archaea</taxon>
        <taxon>Thermoproteota</taxon>
        <taxon>Thermoprotei</taxon>
        <taxon>Sulfolobales</taxon>
        <taxon>Sulfolobaceae</taxon>
        <taxon>Saccharolobus</taxon>
    </lineage>
</organism>
<dbReference type="Gene3D" id="3.20.20.540">
    <property type="entry name" value="Radical SAM ThiC family, central domain"/>
    <property type="match status" value="1"/>
</dbReference>
<dbReference type="STRING" id="930945.SiRe_0755"/>
<keyword evidence="2" id="KW-1185">Reference proteome</keyword>
<proteinExistence type="predicted"/>
<dbReference type="GO" id="GO:0009228">
    <property type="term" value="P:thiamine biosynthetic process"/>
    <property type="evidence" value="ECO:0007669"/>
    <property type="project" value="InterPro"/>
</dbReference>
<evidence type="ECO:0000313" key="1">
    <source>
        <dbReference type="EMBL" id="ADX84836.1"/>
    </source>
</evidence>
<dbReference type="Pfam" id="PF01964">
    <property type="entry name" value="ThiC_Rad_SAM"/>
    <property type="match status" value="1"/>
</dbReference>
<dbReference type="AlphaFoldDB" id="F0NGN8"/>
<name>F0NGN8_SACI5</name>
<dbReference type="InterPro" id="IPR002817">
    <property type="entry name" value="ThiC/BzaA/B"/>
</dbReference>
<protein>
    <submittedName>
        <fullName evidence="1">Uncharacterized protein</fullName>
    </submittedName>
</protein>
<accession>F0NGN8</accession>
<reference evidence="1 2" key="1">
    <citation type="journal article" date="2011" name="J. Bacteriol.">
        <title>Genome analyses of icelandic strains of Sulfolobus islandicus, model organisms for genetic and virus-host interaction studies.</title>
        <authorList>
            <person name="Guo L."/>
            <person name="Brugger K."/>
            <person name="Liu C."/>
            <person name="Shah S.A."/>
            <person name="Zheng H."/>
            <person name="Zhu Y."/>
            <person name="Wang S."/>
            <person name="Lillestol R.K."/>
            <person name="Chen L."/>
            <person name="Frank J."/>
            <person name="Prangishvili D."/>
            <person name="Paulin L."/>
            <person name="She Q."/>
            <person name="Huang L."/>
            <person name="Garrett R.A."/>
        </authorList>
    </citation>
    <scope>NUCLEOTIDE SEQUENCE [LARGE SCALE GENOMIC DNA]</scope>
    <source>
        <strain evidence="1 2">REY15A</strain>
    </source>
</reference>
<dbReference type="KEGG" id="sir:SiRe_0755"/>
<evidence type="ECO:0000313" key="2">
    <source>
        <dbReference type="Proteomes" id="UP000002664"/>
    </source>
</evidence>
<dbReference type="Proteomes" id="UP000002664">
    <property type="component" value="Chromosome"/>
</dbReference>
<sequence length="38" mass="3771">MGPLPIDVGVPYDHIASAIGAAISSASGVDFIMLSNPS</sequence>
<gene>
    <name evidence="1" type="ordered locus">SiRe_0755</name>
</gene>